<dbReference type="InterPro" id="IPR036390">
    <property type="entry name" value="WH_DNA-bd_sf"/>
</dbReference>
<dbReference type="CDD" id="cd08419">
    <property type="entry name" value="PBP2_CbbR_RubisCO_like"/>
    <property type="match status" value="1"/>
</dbReference>
<evidence type="ECO:0000313" key="6">
    <source>
        <dbReference type="EMBL" id="TQV70544.1"/>
    </source>
</evidence>
<evidence type="ECO:0000256" key="1">
    <source>
        <dbReference type="ARBA" id="ARBA00009437"/>
    </source>
</evidence>
<dbReference type="Gene3D" id="3.40.190.290">
    <property type="match status" value="1"/>
</dbReference>
<accession>A0A545SZZ5</accession>
<dbReference type="SUPFAM" id="SSF53850">
    <property type="entry name" value="Periplasmic binding protein-like II"/>
    <property type="match status" value="1"/>
</dbReference>
<evidence type="ECO:0000256" key="2">
    <source>
        <dbReference type="ARBA" id="ARBA00023015"/>
    </source>
</evidence>
<evidence type="ECO:0000256" key="3">
    <source>
        <dbReference type="ARBA" id="ARBA00023125"/>
    </source>
</evidence>
<dbReference type="Pfam" id="PF03466">
    <property type="entry name" value="LysR_substrate"/>
    <property type="match status" value="1"/>
</dbReference>
<keyword evidence="4" id="KW-0804">Transcription</keyword>
<keyword evidence="2" id="KW-0805">Transcription regulation</keyword>
<keyword evidence="3" id="KW-0238">DNA-binding</keyword>
<dbReference type="InterPro" id="IPR005119">
    <property type="entry name" value="LysR_subst-bd"/>
</dbReference>
<dbReference type="Pfam" id="PF00126">
    <property type="entry name" value="HTH_1"/>
    <property type="match status" value="1"/>
</dbReference>
<dbReference type="InterPro" id="IPR000847">
    <property type="entry name" value="LysR_HTH_N"/>
</dbReference>
<keyword evidence="7" id="KW-1185">Reference proteome</keyword>
<dbReference type="RefSeq" id="WP_142928954.1">
    <property type="nucleotide sequence ID" value="NZ_ML660102.1"/>
</dbReference>
<dbReference type="OrthoDB" id="9785745at2"/>
<dbReference type="GO" id="GO:0000976">
    <property type="term" value="F:transcription cis-regulatory region binding"/>
    <property type="evidence" value="ECO:0007669"/>
    <property type="project" value="TreeGrafter"/>
</dbReference>
<proteinExistence type="inferred from homology"/>
<evidence type="ECO:0000313" key="7">
    <source>
        <dbReference type="Proteomes" id="UP000319732"/>
    </source>
</evidence>
<dbReference type="Gene3D" id="1.10.10.10">
    <property type="entry name" value="Winged helix-like DNA-binding domain superfamily/Winged helix DNA-binding domain"/>
    <property type="match status" value="1"/>
</dbReference>
<comment type="caution">
    <text evidence="6">The sequence shown here is derived from an EMBL/GenBank/DDBJ whole genome shotgun (WGS) entry which is preliminary data.</text>
</comment>
<dbReference type="Proteomes" id="UP000319732">
    <property type="component" value="Unassembled WGS sequence"/>
</dbReference>
<dbReference type="GO" id="GO:0003700">
    <property type="term" value="F:DNA-binding transcription factor activity"/>
    <property type="evidence" value="ECO:0007669"/>
    <property type="project" value="InterPro"/>
</dbReference>
<dbReference type="InterPro" id="IPR036388">
    <property type="entry name" value="WH-like_DNA-bd_sf"/>
</dbReference>
<reference evidence="6 7" key="1">
    <citation type="submission" date="2019-06" db="EMBL/GenBank/DDBJ databases">
        <title>Whole genome sequence for Cellvibrionaceae sp. R142.</title>
        <authorList>
            <person name="Wang G."/>
        </authorList>
    </citation>
    <scope>NUCLEOTIDE SEQUENCE [LARGE SCALE GENOMIC DNA]</scope>
    <source>
        <strain evidence="6 7">R142</strain>
    </source>
</reference>
<dbReference type="PROSITE" id="PS50931">
    <property type="entry name" value="HTH_LYSR"/>
    <property type="match status" value="1"/>
</dbReference>
<dbReference type="PANTHER" id="PTHR30126">
    <property type="entry name" value="HTH-TYPE TRANSCRIPTIONAL REGULATOR"/>
    <property type="match status" value="1"/>
</dbReference>
<dbReference type="EMBL" id="VHSG01000024">
    <property type="protein sequence ID" value="TQV70544.1"/>
    <property type="molecule type" value="Genomic_DNA"/>
</dbReference>
<gene>
    <name evidence="6" type="ORF">FKG94_21210</name>
</gene>
<organism evidence="6 7">
    <name type="scientific">Exilibacterium tricleocarpae</name>
    <dbReference type="NCBI Taxonomy" id="2591008"/>
    <lineage>
        <taxon>Bacteria</taxon>
        <taxon>Pseudomonadati</taxon>
        <taxon>Pseudomonadota</taxon>
        <taxon>Gammaproteobacteria</taxon>
        <taxon>Cellvibrionales</taxon>
        <taxon>Cellvibrionaceae</taxon>
        <taxon>Exilibacterium</taxon>
    </lineage>
</organism>
<evidence type="ECO:0000259" key="5">
    <source>
        <dbReference type="PROSITE" id="PS50931"/>
    </source>
</evidence>
<name>A0A545SZZ5_9GAMM</name>
<feature type="domain" description="HTH lysR-type" evidence="5">
    <location>
        <begin position="11"/>
        <end position="67"/>
    </location>
</feature>
<evidence type="ECO:0000256" key="4">
    <source>
        <dbReference type="ARBA" id="ARBA00023163"/>
    </source>
</evidence>
<protein>
    <submittedName>
        <fullName evidence="6">LysR family transcriptional regulator</fullName>
    </submittedName>
</protein>
<dbReference type="AlphaFoldDB" id="A0A545SZZ5"/>
<sequence>MDTRLLARLGTLRQLEIFMMVAETRSIARAAEALHLSHSAVSVQIRKLAEAAGLPLHEVIGKQLYLTEAGREVVETGHELFAVIRRLDDKLNDIKGLTAGTLRISVITTAKYFLPRILGPFCRDYPDIDVAFMVGNRAQIIERLNKNLDDLYIFSDPPAEPEIECTPFLPNPLVVIASKQNPLSRRKRLCWADLAEQKFLMREQGSGTHTAVQKHLDKLGIKLGKTMVIESNEAIKYAVMENMGITILSAYALANAAEDGLVQLRVEGFPILSHWYVVHLKSKQQSLIAERFLDFILNRSRDVLPMAHIEQQVRRALAQG</sequence>
<dbReference type="PANTHER" id="PTHR30126:SF5">
    <property type="entry name" value="HTH-TYPE TRANSCRIPTIONAL ACTIVATOR CMPR"/>
    <property type="match status" value="1"/>
</dbReference>
<comment type="similarity">
    <text evidence="1">Belongs to the LysR transcriptional regulatory family.</text>
</comment>
<dbReference type="SUPFAM" id="SSF46785">
    <property type="entry name" value="Winged helix' DNA-binding domain"/>
    <property type="match status" value="1"/>
</dbReference>